<dbReference type="EMBL" id="FMZK01000005">
    <property type="protein sequence ID" value="SDD14175.1"/>
    <property type="molecule type" value="Genomic_DNA"/>
</dbReference>
<accession>A0A1G6SDI3</accession>
<protein>
    <submittedName>
        <fullName evidence="1">Uncharacterized protein</fullName>
    </submittedName>
</protein>
<proteinExistence type="predicted"/>
<evidence type="ECO:0000313" key="2">
    <source>
        <dbReference type="Proteomes" id="UP000182100"/>
    </source>
</evidence>
<keyword evidence="2" id="KW-1185">Reference proteome</keyword>
<name>A0A1G6SDI3_9ACTN</name>
<organism evidence="1 2">
    <name type="scientific">Streptomyces prasinopilosus</name>
    <dbReference type="NCBI Taxonomy" id="67344"/>
    <lineage>
        <taxon>Bacteria</taxon>
        <taxon>Bacillati</taxon>
        <taxon>Actinomycetota</taxon>
        <taxon>Actinomycetes</taxon>
        <taxon>Kitasatosporales</taxon>
        <taxon>Streptomycetaceae</taxon>
        <taxon>Streptomyces</taxon>
    </lineage>
</organism>
<sequence length="65" mass="7186">MIVQRITPYPSFEDLLSSEDTARIDPDGPPDELLADLRRVYPPAKEALGVLPSRSITALPAAPWR</sequence>
<dbReference type="AlphaFoldDB" id="A0A1G6SDI3"/>
<dbReference type="RefSeq" id="WP_244904843.1">
    <property type="nucleotide sequence ID" value="NZ_FMZK01000005.1"/>
</dbReference>
<dbReference type="Proteomes" id="UP000182100">
    <property type="component" value="Unassembled WGS sequence"/>
</dbReference>
<gene>
    <name evidence="1" type="ORF">SAMN05216505_105269</name>
</gene>
<evidence type="ECO:0000313" key="1">
    <source>
        <dbReference type="EMBL" id="SDD14175.1"/>
    </source>
</evidence>
<reference evidence="2" key="1">
    <citation type="submission" date="2016-10" db="EMBL/GenBank/DDBJ databases">
        <authorList>
            <person name="Varghese N."/>
            <person name="Submissions S."/>
        </authorList>
    </citation>
    <scope>NUCLEOTIDE SEQUENCE [LARGE SCALE GENOMIC DNA]</scope>
    <source>
        <strain evidence="2">CGMCC 4.3504</strain>
    </source>
</reference>